<keyword evidence="4" id="KW-0055">Arginine biosynthesis</keyword>
<dbReference type="InterPro" id="IPR033719">
    <property type="entry name" value="NAGS_kin"/>
</dbReference>
<name>A0A3L6S879_PANMI</name>
<dbReference type="CDD" id="cd04301">
    <property type="entry name" value="NAT_SF"/>
    <property type="match status" value="1"/>
</dbReference>
<evidence type="ECO:0000256" key="7">
    <source>
        <dbReference type="ARBA" id="ARBA00023315"/>
    </source>
</evidence>
<dbReference type="HAMAP" id="MF_01105">
    <property type="entry name" value="N_acetyl_glu_synth"/>
    <property type="match status" value="1"/>
</dbReference>
<dbReference type="PANTHER" id="PTHR30602">
    <property type="entry name" value="AMINO-ACID ACETYLTRANSFERASE"/>
    <property type="match status" value="1"/>
</dbReference>
<evidence type="ECO:0000313" key="11">
    <source>
        <dbReference type="Proteomes" id="UP000275267"/>
    </source>
</evidence>
<dbReference type="EMBL" id="PQIB02000005">
    <property type="protein sequence ID" value="RLN17197.1"/>
    <property type="molecule type" value="Genomic_DNA"/>
</dbReference>
<proteinExistence type="inferred from homology"/>
<evidence type="ECO:0000256" key="3">
    <source>
        <dbReference type="ARBA" id="ARBA00012697"/>
    </source>
</evidence>
<keyword evidence="7" id="KW-0012">Acyltransferase</keyword>
<evidence type="ECO:0000259" key="9">
    <source>
        <dbReference type="PROSITE" id="PS51186"/>
    </source>
</evidence>
<comment type="pathway">
    <text evidence="1">Amino-acid biosynthesis; L-arginine biosynthesis; N(2)-acetyl-L-ornithine from L-glutamate: step 1/4.</text>
</comment>
<dbReference type="GO" id="GO:0006526">
    <property type="term" value="P:L-arginine biosynthetic process"/>
    <property type="evidence" value="ECO:0007669"/>
    <property type="project" value="UniProtKB-UniPathway"/>
</dbReference>
<dbReference type="CDD" id="cd04237">
    <property type="entry name" value="AAK_NAGS-ABP"/>
    <property type="match status" value="1"/>
</dbReference>
<dbReference type="AlphaFoldDB" id="A0A3L6S879"/>
<dbReference type="SUPFAM" id="SSF53633">
    <property type="entry name" value="Carbamate kinase-like"/>
    <property type="match status" value="1"/>
</dbReference>
<dbReference type="STRING" id="4540.A0A3L6S879"/>
<dbReference type="Gene3D" id="3.40.1160.10">
    <property type="entry name" value="Acetylglutamate kinase-like"/>
    <property type="match status" value="1"/>
</dbReference>
<comment type="caution">
    <text evidence="10">The sequence shown here is derived from an EMBL/GenBank/DDBJ whole genome shotgun (WGS) entry which is preliminary data.</text>
</comment>
<dbReference type="InterPro" id="IPR010167">
    <property type="entry name" value="NH2A_AcTrfase"/>
</dbReference>
<evidence type="ECO:0000256" key="4">
    <source>
        <dbReference type="ARBA" id="ARBA00022571"/>
    </source>
</evidence>
<evidence type="ECO:0000256" key="1">
    <source>
        <dbReference type="ARBA" id="ARBA00004925"/>
    </source>
</evidence>
<dbReference type="UniPathway" id="UPA00068">
    <property type="reaction ID" value="UER00106"/>
</dbReference>
<dbReference type="InterPro" id="IPR000182">
    <property type="entry name" value="GNAT_dom"/>
</dbReference>
<comment type="catalytic activity">
    <reaction evidence="8">
        <text>L-glutamate + acetyl-CoA = N-acetyl-L-glutamate + CoA + H(+)</text>
        <dbReference type="Rhea" id="RHEA:24292"/>
        <dbReference type="ChEBI" id="CHEBI:15378"/>
        <dbReference type="ChEBI" id="CHEBI:29985"/>
        <dbReference type="ChEBI" id="CHEBI:44337"/>
        <dbReference type="ChEBI" id="CHEBI:57287"/>
        <dbReference type="ChEBI" id="CHEBI:57288"/>
        <dbReference type="EC" id="2.3.1.1"/>
    </reaction>
</comment>
<dbReference type="SUPFAM" id="SSF55729">
    <property type="entry name" value="Acyl-CoA N-acyltransferases (Nat)"/>
    <property type="match status" value="1"/>
</dbReference>
<dbReference type="GO" id="GO:0004042">
    <property type="term" value="F:L-glutamate N-acetyltransferase activity"/>
    <property type="evidence" value="ECO:0007669"/>
    <property type="project" value="InterPro"/>
</dbReference>
<dbReference type="InterPro" id="IPR016181">
    <property type="entry name" value="Acyl_CoA_acyltransferase"/>
</dbReference>
<organism evidence="10 11">
    <name type="scientific">Panicum miliaceum</name>
    <name type="common">Proso millet</name>
    <name type="synonym">Broomcorn millet</name>
    <dbReference type="NCBI Taxonomy" id="4540"/>
    <lineage>
        <taxon>Eukaryota</taxon>
        <taxon>Viridiplantae</taxon>
        <taxon>Streptophyta</taxon>
        <taxon>Embryophyta</taxon>
        <taxon>Tracheophyta</taxon>
        <taxon>Spermatophyta</taxon>
        <taxon>Magnoliopsida</taxon>
        <taxon>Liliopsida</taxon>
        <taxon>Poales</taxon>
        <taxon>Poaceae</taxon>
        <taxon>PACMAD clade</taxon>
        <taxon>Panicoideae</taxon>
        <taxon>Panicodae</taxon>
        <taxon>Paniceae</taxon>
        <taxon>Panicinae</taxon>
        <taxon>Panicum</taxon>
        <taxon>Panicum sect. Panicum</taxon>
    </lineage>
</organism>
<dbReference type="Gene3D" id="3.40.630.30">
    <property type="match status" value="1"/>
</dbReference>
<dbReference type="Pfam" id="PF00583">
    <property type="entry name" value="Acetyltransf_1"/>
    <property type="match status" value="1"/>
</dbReference>
<evidence type="ECO:0000313" key="10">
    <source>
        <dbReference type="EMBL" id="RLN17197.1"/>
    </source>
</evidence>
<keyword evidence="5" id="KW-0028">Amino-acid biosynthesis</keyword>
<keyword evidence="6" id="KW-0808">Transferase</keyword>
<evidence type="ECO:0000256" key="5">
    <source>
        <dbReference type="ARBA" id="ARBA00022605"/>
    </source>
</evidence>
<dbReference type="Proteomes" id="UP000275267">
    <property type="component" value="Unassembled WGS sequence"/>
</dbReference>
<evidence type="ECO:0000256" key="6">
    <source>
        <dbReference type="ARBA" id="ARBA00022679"/>
    </source>
</evidence>
<keyword evidence="11" id="KW-1185">Reference proteome</keyword>
<accession>A0A3L6S879</accession>
<dbReference type="NCBIfam" id="NF003641">
    <property type="entry name" value="PRK05279.1"/>
    <property type="match status" value="1"/>
</dbReference>
<evidence type="ECO:0000256" key="2">
    <source>
        <dbReference type="ARBA" id="ARBA00009145"/>
    </source>
</evidence>
<sequence length="527" mass="57262">MAASLAAASASTRFVAGGEASPARSWAAAARVPCVAGRRRRPATGVRCGGARAPGGGVLPEEAEAEEGGRFVGWFREAWPYIRGHRGSTFVVVVSGEVVAGPHLDGILQDISLLHGLGIKFVLVPGTHVQIDKLLAERGKKAKYAGRYRITDSDSLEAAMEAAGRIRLTIEAKLSPGPPMLNLRRHGVNGRWHEIADNVASGNFLGAKRRGVVGGIDYGFTGEVKKIDVSRIRERLDRDSIVVVSNMGYSSAGEVLNCNTYEVATACALAIVADKLICIVDGQIFDEHGRVNRFMSIEEADMLIRTRAKQSEIAANYVKVVDEEDINHGGVQRVHIVDGTVGGSLLLELFTRDGVGTMIARGMYEGTRMAREEDLSGIRKIIHPLEESGVLVRRTDKELLEALTSFIVVERDGSIIACAALFPYLEDKSGEVAAIAVSEECRGQGQGDKLLDYVEKKALSLGLEKLFLLTTRTADWFVRRGFKECSIESLPAVRRKRIDLSRGAKYYMKRLQAAEIGHMAVNGFAMR</sequence>
<comment type="similarity">
    <text evidence="2">Belongs to the acetyltransferase family. ArgA subfamily.</text>
</comment>
<dbReference type="NCBIfam" id="TIGR01890">
    <property type="entry name" value="N-Ac-Glu-synth"/>
    <property type="match status" value="1"/>
</dbReference>
<evidence type="ECO:0000256" key="8">
    <source>
        <dbReference type="ARBA" id="ARBA00048372"/>
    </source>
</evidence>
<protein>
    <recommendedName>
        <fullName evidence="3">amino-acid N-acetyltransferase</fullName>
        <ecNumber evidence="3">2.3.1.1</ecNumber>
    </recommendedName>
</protein>
<dbReference type="PIRSF" id="PIRSF000423">
    <property type="entry name" value="ArgA"/>
    <property type="match status" value="1"/>
</dbReference>
<gene>
    <name evidence="10" type="ORF">C2845_PM02G22230</name>
</gene>
<feature type="domain" description="N-acetyltransferase" evidence="9">
    <location>
        <begin position="365"/>
        <end position="513"/>
    </location>
</feature>
<dbReference type="PANTHER" id="PTHR30602:SF12">
    <property type="entry name" value="AMINO-ACID ACETYLTRANSFERASE NAGS1, CHLOROPLASTIC-RELATED"/>
    <property type="match status" value="1"/>
</dbReference>
<reference evidence="11" key="1">
    <citation type="journal article" date="2019" name="Nat. Commun.">
        <title>The genome of broomcorn millet.</title>
        <authorList>
            <person name="Zou C."/>
            <person name="Miki D."/>
            <person name="Li D."/>
            <person name="Tang Q."/>
            <person name="Xiao L."/>
            <person name="Rajput S."/>
            <person name="Deng P."/>
            <person name="Jia W."/>
            <person name="Huang R."/>
            <person name="Zhang M."/>
            <person name="Sun Y."/>
            <person name="Hu J."/>
            <person name="Fu X."/>
            <person name="Schnable P.S."/>
            <person name="Li F."/>
            <person name="Zhang H."/>
            <person name="Feng B."/>
            <person name="Zhu X."/>
            <person name="Liu R."/>
            <person name="Schnable J.C."/>
            <person name="Zhu J.-K."/>
            <person name="Zhang H."/>
        </authorList>
    </citation>
    <scope>NUCLEOTIDE SEQUENCE [LARGE SCALE GENOMIC DNA]</scope>
</reference>
<dbReference type="InterPro" id="IPR036393">
    <property type="entry name" value="AceGlu_kinase-like_sf"/>
</dbReference>
<dbReference type="OrthoDB" id="438291at2759"/>
<dbReference type="InterPro" id="IPR001048">
    <property type="entry name" value="Asp/Glu/Uridylate_kinase"/>
</dbReference>
<dbReference type="Pfam" id="PF00696">
    <property type="entry name" value="AA_kinase"/>
    <property type="match status" value="1"/>
</dbReference>
<dbReference type="PROSITE" id="PS51186">
    <property type="entry name" value="GNAT"/>
    <property type="match status" value="1"/>
</dbReference>
<dbReference type="EC" id="2.3.1.1" evidence="3"/>
<dbReference type="GO" id="GO:0005737">
    <property type="term" value="C:cytoplasm"/>
    <property type="evidence" value="ECO:0007669"/>
    <property type="project" value="InterPro"/>
</dbReference>